<keyword evidence="2" id="KW-0812">Transmembrane</keyword>
<keyword evidence="2" id="KW-0472">Membrane</keyword>
<evidence type="ECO:0000313" key="3">
    <source>
        <dbReference type="EMBL" id="RAV33605.1"/>
    </source>
</evidence>
<evidence type="ECO:0008006" key="5">
    <source>
        <dbReference type="Google" id="ProtNLM"/>
    </source>
</evidence>
<dbReference type="RefSeq" id="WP_112769896.1">
    <property type="nucleotide sequence ID" value="NZ_CP063191.1"/>
</dbReference>
<feature type="transmembrane region" description="Helical" evidence="2">
    <location>
        <begin position="185"/>
        <end position="207"/>
    </location>
</feature>
<feature type="transmembrane region" description="Helical" evidence="2">
    <location>
        <begin position="219"/>
        <end position="243"/>
    </location>
</feature>
<dbReference type="PANTHER" id="PTHR37814:SF1">
    <property type="entry name" value="MEMBRANE PROTEIN"/>
    <property type="match status" value="1"/>
</dbReference>
<evidence type="ECO:0000256" key="2">
    <source>
        <dbReference type="SAM" id="Phobius"/>
    </source>
</evidence>
<dbReference type="AlphaFoldDB" id="A0A364VAD6"/>
<name>A0A364VAD6_9CORY</name>
<feature type="transmembrane region" description="Helical" evidence="2">
    <location>
        <begin position="324"/>
        <end position="345"/>
    </location>
</feature>
<feature type="transmembrane region" description="Helical" evidence="2">
    <location>
        <begin position="35"/>
        <end position="66"/>
    </location>
</feature>
<feature type="transmembrane region" description="Helical" evidence="2">
    <location>
        <begin position="299"/>
        <end position="318"/>
    </location>
</feature>
<accession>A0A364VAD6</accession>
<feature type="region of interest" description="Disordered" evidence="1">
    <location>
        <begin position="388"/>
        <end position="409"/>
    </location>
</feature>
<reference evidence="3 4" key="1">
    <citation type="journal article" date="2018" name="Syst. Appl. Microbiol.">
        <title>Corynebacterium heidelbergense sp. nov., isolated from the preen glands of Egyptian geese (Alopochen aegyptiacus).</title>
        <authorList>
            <person name="Braun M.S."/>
            <person name="Wang E."/>
            <person name="Zimmermann S."/>
            <person name="Wink M."/>
        </authorList>
    </citation>
    <scope>NUCLEOTIDE SEQUENCE [LARGE SCALE GENOMIC DNA]</scope>
    <source>
        <strain evidence="3 4">DSM 104638</strain>
    </source>
</reference>
<sequence>MSFSRTLKISLSFVGLLVGAGFATGQEVVQYFISFGMWGIVGAVVAGVVMTLTGAVILQLGSYFLADEHNMVFRNVSHPVVSRILDISVSITLFAIGFVMFAGAGANLHQQYGLPTWIGAGIMLGLVMVTGLMNVDKVSRVISSVTPLIILAVIFAFAYTMFHLPENFSQLSDLAAGQQSPVSPWLLSAFNYNGLALMLGVSMCLVIGGNHANPKEALLGGLSGGILYTVMLIMAAVTLLLNFDTVQDSKVPMLQLFASIHPILGHVMVWIIFLMIYNTAIGMFYALGQRLAVNKRNRYVPIFLITCLLGYAVSFLGFEKLMEVVYPILGYLGLFLVAVLVIWWVRSRGEIKEETSRRQRLFHLEYKRQNPQEEFGAEEKREVDKIAEESNVDNEELTDAVSSEVDPKA</sequence>
<dbReference type="PANTHER" id="PTHR37814">
    <property type="entry name" value="CONSERVED MEMBRANE PROTEIN"/>
    <property type="match status" value="1"/>
</dbReference>
<dbReference type="OrthoDB" id="4424890at2"/>
<feature type="transmembrane region" description="Helical" evidence="2">
    <location>
        <begin position="145"/>
        <end position="165"/>
    </location>
</feature>
<dbReference type="Proteomes" id="UP000251047">
    <property type="component" value="Unassembled WGS sequence"/>
</dbReference>
<evidence type="ECO:0000313" key="4">
    <source>
        <dbReference type="Proteomes" id="UP000251047"/>
    </source>
</evidence>
<protein>
    <recommendedName>
        <fullName evidence="5">Membrane protein YkvI</fullName>
    </recommendedName>
</protein>
<organism evidence="3 4">
    <name type="scientific">Corynebacterium heidelbergense</name>
    <dbReference type="NCBI Taxonomy" id="2055947"/>
    <lineage>
        <taxon>Bacteria</taxon>
        <taxon>Bacillati</taxon>
        <taxon>Actinomycetota</taxon>
        <taxon>Actinomycetes</taxon>
        <taxon>Mycobacteriales</taxon>
        <taxon>Corynebacteriaceae</taxon>
        <taxon>Corynebacterium</taxon>
    </lineage>
</organism>
<comment type="caution">
    <text evidence="3">The sequence shown here is derived from an EMBL/GenBank/DDBJ whole genome shotgun (WGS) entry which is preliminary data.</text>
</comment>
<gene>
    <name evidence="3" type="ORF">CWC39_07615</name>
</gene>
<proteinExistence type="predicted"/>
<feature type="transmembrane region" description="Helical" evidence="2">
    <location>
        <begin position="114"/>
        <end position="133"/>
    </location>
</feature>
<keyword evidence="2" id="KW-1133">Transmembrane helix</keyword>
<feature type="transmembrane region" description="Helical" evidence="2">
    <location>
        <begin position="263"/>
        <end position="287"/>
    </location>
</feature>
<evidence type="ECO:0000256" key="1">
    <source>
        <dbReference type="SAM" id="MobiDB-lite"/>
    </source>
</evidence>
<dbReference type="EMBL" id="PHQP01000059">
    <property type="protein sequence ID" value="RAV33605.1"/>
    <property type="molecule type" value="Genomic_DNA"/>
</dbReference>
<feature type="transmembrane region" description="Helical" evidence="2">
    <location>
        <begin position="87"/>
        <end position="108"/>
    </location>
</feature>
<dbReference type="InterPro" id="IPR038728">
    <property type="entry name" value="YkvI-like"/>
</dbReference>